<dbReference type="PROSITE" id="PS51186">
    <property type="entry name" value="GNAT"/>
    <property type="match status" value="1"/>
</dbReference>
<dbReference type="InterPro" id="IPR016181">
    <property type="entry name" value="Acyl_CoA_acyltransferase"/>
</dbReference>
<dbReference type="SUPFAM" id="SSF55729">
    <property type="entry name" value="Acyl-CoA N-acyltransferases (Nat)"/>
    <property type="match status" value="1"/>
</dbReference>
<feature type="domain" description="N-acetyltransferase" evidence="1">
    <location>
        <begin position="1"/>
        <end position="142"/>
    </location>
</feature>
<name>A0A1B2E611_9BACL</name>
<dbReference type="AlphaFoldDB" id="A0A1B2E611"/>
<dbReference type="Gene3D" id="3.40.630.30">
    <property type="match status" value="1"/>
</dbReference>
<gene>
    <name evidence="2" type="ORF">BBD41_24185</name>
</gene>
<dbReference type="InterPro" id="IPR000182">
    <property type="entry name" value="GNAT_dom"/>
</dbReference>
<proteinExistence type="predicted"/>
<organism evidence="2">
    <name type="scientific">Paenibacillus ihbetae</name>
    <dbReference type="NCBI Taxonomy" id="1870820"/>
    <lineage>
        <taxon>Bacteria</taxon>
        <taxon>Bacillati</taxon>
        <taxon>Bacillota</taxon>
        <taxon>Bacilli</taxon>
        <taxon>Bacillales</taxon>
        <taxon>Paenibacillaceae</taxon>
        <taxon>Paenibacillus</taxon>
    </lineage>
</organism>
<dbReference type="KEGG" id="pib:BBD41_24185"/>
<dbReference type="EMBL" id="CP016809">
    <property type="protein sequence ID" value="ANY75420.1"/>
    <property type="molecule type" value="Genomic_DNA"/>
</dbReference>
<protein>
    <submittedName>
        <fullName evidence="2">GNAT family N-acetyltransferase</fullName>
    </submittedName>
</protein>
<dbReference type="GO" id="GO:0016747">
    <property type="term" value="F:acyltransferase activity, transferring groups other than amino-acyl groups"/>
    <property type="evidence" value="ECO:0007669"/>
    <property type="project" value="InterPro"/>
</dbReference>
<sequence length="145" mass="16358">MLKEITSQAAKLEVRELLGYSVFPDPDQVEKAVSYYKAEGGSKLYGYVEEGLLVGIIGCDIQQDEVTIRHLAVIPENRGKGYGRGMILELLLQLDPKPKRVIAETDEETVDFYRNIGFEVHSLGEKYPGVERFRCIYEVDAEALD</sequence>
<keyword evidence="2" id="KW-0808">Transferase</keyword>
<dbReference type="Pfam" id="PF13673">
    <property type="entry name" value="Acetyltransf_10"/>
    <property type="match status" value="1"/>
</dbReference>
<dbReference type="RefSeq" id="WP_099479159.1">
    <property type="nucleotide sequence ID" value="NZ_CP016809.1"/>
</dbReference>
<evidence type="ECO:0000313" key="2">
    <source>
        <dbReference type="EMBL" id="ANY75420.1"/>
    </source>
</evidence>
<dbReference type="CDD" id="cd04301">
    <property type="entry name" value="NAT_SF"/>
    <property type="match status" value="1"/>
</dbReference>
<evidence type="ECO:0000259" key="1">
    <source>
        <dbReference type="PROSITE" id="PS51186"/>
    </source>
</evidence>
<accession>A0A1B2E611</accession>
<reference evidence="2" key="1">
    <citation type="submission" date="2016-08" db="EMBL/GenBank/DDBJ databases">
        <title>Complete Genome Seqeunce of Paenibacillus sp. nov. IHBB 9852 from high altitute lake of Indian trans-Himalayas.</title>
        <authorList>
            <person name="Kiran S."/>
            <person name="Swarnkar M.K."/>
            <person name="Rana A."/>
            <person name="Tewari R."/>
            <person name="Gulati A."/>
        </authorList>
    </citation>
    <scope>NUCLEOTIDE SEQUENCE [LARGE SCALE GENOMIC DNA]</scope>
    <source>
        <strain evidence="2">IHBB 9852</strain>
    </source>
</reference>